<accession>A0A5M3MQA7</accession>
<organism evidence="2 3">
    <name type="scientific">Coniophora puteana (strain RWD-64-598)</name>
    <name type="common">Brown rot fungus</name>
    <dbReference type="NCBI Taxonomy" id="741705"/>
    <lineage>
        <taxon>Eukaryota</taxon>
        <taxon>Fungi</taxon>
        <taxon>Dikarya</taxon>
        <taxon>Basidiomycota</taxon>
        <taxon>Agaricomycotina</taxon>
        <taxon>Agaricomycetes</taxon>
        <taxon>Agaricomycetidae</taxon>
        <taxon>Boletales</taxon>
        <taxon>Coniophorineae</taxon>
        <taxon>Coniophoraceae</taxon>
        <taxon>Coniophora</taxon>
    </lineage>
</organism>
<dbReference type="PROSITE" id="PS50234">
    <property type="entry name" value="VWFA"/>
    <property type="match status" value="1"/>
</dbReference>
<dbReference type="Proteomes" id="UP000053558">
    <property type="component" value="Unassembled WGS sequence"/>
</dbReference>
<dbReference type="RefSeq" id="XP_007768723.1">
    <property type="nucleotide sequence ID" value="XM_007770533.1"/>
</dbReference>
<dbReference type="InterPro" id="IPR036465">
    <property type="entry name" value="vWFA_dom_sf"/>
</dbReference>
<reference evidence="3" key="1">
    <citation type="journal article" date="2012" name="Science">
        <title>The Paleozoic origin of enzymatic lignin decomposition reconstructed from 31 fungal genomes.</title>
        <authorList>
            <person name="Floudas D."/>
            <person name="Binder M."/>
            <person name="Riley R."/>
            <person name="Barry K."/>
            <person name="Blanchette R.A."/>
            <person name="Henrissat B."/>
            <person name="Martinez A.T."/>
            <person name="Otillar R."/>
            <person name="Spatafora J.W."/>
            <person name="Yadav J.S."/>
            <person name="Aerts A."/>
            <person name="Benoit I."/>
            <person name="Boyd A."/>
            <person name="Carlson A."/>
            <person name="Copeland A."/>
            <person name="Coutinho P.M."/>
            <person name="de Vries R.P."/>
            <person name="Ferreira P."/>
            <person name="Findley K."/>
            <person name="Foster B."/>
            <person name="Gaskell J."/>
            <person name="Glotzer D."/>
            <person name="Gorecki P."/>
            <person name="Heitman J."/>
            <person name="Hesse C."/>
            <person name="Hori C."/>
            <person name="Igarashi K."/>
            <person name="Jurgens J.A."/>
            <person name="Kallen N."/>
            <person name="Kersten P."/>
            <person name="Kohler A."/>
            <person name="Kuees U."/>
            <person name="Kumar T.K.A."/>
            <person name="Kuo A."/>
            <person name="LaButti K."/>
            <person name="Larrondo L.F."/>
            <person name="Lindquist E."/>
            <person name="Ling A."/>
            <person name="Lombard V."/>
            <person name="Lucas S."/>
            <person name="Lundell T."/>
            <person name="Martin R."/>
            <person name="McLaughlin D.J."/>
            <person name="Morgenstern I."/>
            <person name="Morin E."/>
            <person name="Murat C."/>
            <person name="Nagy L.G."/>
            <person name="Nolan M."/>
            <person name="Ohm R.A."/>
            <person name="Patyshakuliyeva A."/>
            <person name="Rokas A."/>
            <person name="Ruiz-Duenas F.J."/>
            <person name="Sabat G."/>
            <person name="Salamov A."/>
            <person name="Samejima M."/>
            <person name="Schmutz J."/>
            <person name="Slot J.C."/>
            <person name="St John F."/>
            <person name="Stenlid J."/>
            <person name="Sun H."/>
            <person name="Sun S."/>
            <person name="Syed K."/>
            <person name="Tsang A."/>
            <person name="Wiebenga A."/>
            <person name="Young D."/>
            <person name="Pisabarro A."/>
            <person name="Eastwood D.C."/>
            <person name="Martin F."/>
            <person name="Cullen D."/>
            <person name="Grigoriev I.V."/>
            <person name="Hibbett D.S."/>
        </authorList>
    </citation>
    <scope>NUCLEOTIDE SEQUENCE [LARGE SCALE GENOMIC DNA]</scope>
    <source>
        <strain evidence="3">RWD-64-598 SS2</strain>
    </source>
</reference>
<dbReference type="PANTHER" id="PTHR22796:SF1">
    <property type="entry name" value="VWFA DOMAIN-CONTAINING PROTEIN"/>
    <property type="match status" value="1"/>
</dbReference>
<dbReference type="GeneID" id="19205330"/>
<name>A0A5M3MQA7_CONPW</name>
<sequence>MAKLKSNDWGALSHTMASHRAVQLHNSLSSALESGSVMNGVEKEPLKNLDTDEFVIGDDTESVFAVGSGSNDREARLAALEQSWDQFFTRQQTEEGVWFEGLTKHLDHLLTLRIDRVGEWISLNLVRFQAVSHESIEDLKRAFDNMTVDMRSNVQLCGVQCATCHLQCIQSRLHQGQHDCKTDHKCSHDCDFCDGDAKMCGMNAGHPGKHICVVSEHLCGLDCAFSGRQGCLVACTKFIDHDDEHTCSASAHECGEPCDLGGIRLADGSMYDCPGKCSVPSDREHVQHRCDTRMCPVVCMLCKRLCSHGDHLHGLHRGAIHLCGQEHSCKQNCSKPGICEIDTAPLSIEATFTGQHETFQYTKYSQVSKRLKCVKLIPAGATEHTGDHTHSMDPNVIHFCETRCEYCGYFCTQPLGHPQKEHETRHGSMSKTRWAIDGDDGDAIEVEGRRYAANDDGAPMMCNLVCQTMGRHAHITYCREASAADCTGNDQIQHIQKRVKPHPEIEKDSITHTLFWKRSGFKDPYSKEEQAEFAKCDAMCRGPEHTGPGTRPSYCTLPLFHPPRDPASAPATGYVSVDGHLFACRNPVVLQQAFHVIFVIDRSGSMDINDRHPLPGTPTTALISRTANNRLGAVFSALHSFWSARHAAVTAGGQQAANLRRDSYSVVMFDHTVVTALANDFTSTPDQLLNTVLAYEADGGTNFTLALQQARNIMEAHWSTERTPVIIFLSDGECSIEDTATQDVCRAAIRLGKPVSLQTVSFGPEGSSRFLRRMAEIAADAQANAPRDPLAPAAATVTSTYSQALDSVQLAQTFLGIAESLRKQRGSLIQ</sequence>
<comment type="caution">
    <text evidence="2">The sequence shown here is derived from an EMBL/GenBank/DDBJ whole genome shotgun (WGS) entry which is preliminary data.</text>
</comment>
<dbReference type="OrthoDB" id="2343366at2759"/>
<dbReference type="AlphaFoldDB" id="A0A5M3MQA7"/>
<evidence type="ECO:0000313" key="2">
    <source>
        <dbReference type="EMBL" id="EIW81359.1"/>
    </source>
</evidence>
<proteinExistence type="predicted"/>
<dbReference type="CDD" id="cd00198">
    <property type="entry name" value="vWFA"/>
    <property type="match status" value="1"/>
</dbReference>
<feature type="domain" description="VWFA" evidence="1">
    <location>
        <begin position="595"/>
        <end position="814"/>
    </location>
</feature>
<dbReference type="Gene3D" id="3.40.50.410">
    <property type="entry name" value="von Willebrand factor, type A domain"/>
    <property type="match status" value="1"/>
</dbReference>
<dbReference type="Pfam" id="PF13519">
    <property type="entry name" value="VWA_2"/>
    <property type="match status" value="1"/>
</dbReference>
<evidence type="ECO:0000313" key="3">
    <source>
        <dbReference type="Proteomes" id="UP000053558"/>
    </source>
</evidence>
<protein>
    <recommendedName>
        <fullName evidence="1">VWFA domain-containing protein</fullName>
    </recommendedName>
</protein>
<dbReference type="OMA" id="CCERIPP"/>
<dbReference type="KEGG" id="cput:CONPUDRAFT_165526"/>
<evidence type="ECO:0000259" key="1">
    <source>
        <dbReference type="PROSITE" id="PS50234"/>
    </source>
</evidence>
<dbReference type="InterPro" id="IPR002035">
    <property type="entry name" value="VWF_A"/>
</dbReference>
<dbReference type="PANTHER" id="PTHR22796">
    <property type="entry name" value="URG4-RELATED"/>
    <property type="match status" value="1"/>
</dbReference>
<keyword evidence="3" id="KW-1185">Reference proteome</keyword>
<dbReference type="SMART" id="SM00327">
    <property type="entry name" value="VWA"/>
    <property type="match status" value="1"/>
</dbReference>
<dbReference type="EMBL" id="JH711578">
    <property type="protein sequence ID" value="EIW81359.1"/>
    <property type="molecule type" value="Genomic_DNA"/>
</dbReference>
<dbReference type="SUPFAM" id="SSF53300">
    <property type="entry name" value="vWA-like"/>
    <property type="match status" value="1"/>
</dbReference>
<gene>
    <name evidence="2" type="ORF">CONPUDRAFT_165526</name>
</gene>